<dbReference type="CDD" id="cd06196">
    <property type="entry name" value="FNR_like_1"/>
    <property type="match status" value="1"/>
</dbReference>
<dbReference type="OrthoDB" id="9792185at2"/>
<dbReference type="EMBL" id="JXMU01000002">
    <property type="protein sequence ID" value="KPB02604.1"/>
    <property type="molecule type" value="Genomic_DNA"/>
</dbReference>
<evidence type="ECO:0000313" key="3">
    <source>
        <dbReference type="Proteomes" id="UP000038011"/>
    </source>
</evidence>
<evidence type="ECO:0000259" key="1">
    <source>
        <dbReference type="PROSITE" id="PS51384"/>
    </source>
</evidence>
<dbReference type="InterPro" id="IPR017938">
    <property type="entry name" value="Riboflavin_synthase-like_b-brl"/>
</dbReference>
<dbReference type="InterPro" id="IPR039261">
    <property type="entry name" value="FNR_nucleotide-bd"/>
</dbReference>
<dbReference type="Gene3D" id="3.40.50.80">
    <property type="entry name" value="Nucleotide-binding domain of ferredoxin-NADP reductase (FNR) module"/>
    <property type="match status" value="1"/>
</dbReference>
<proteinExistence type="predicted"/>
<dbReference type="Pfam" id="PF08022">
    <property type="entry name" value="FAD_binding_8"/>
    <property type="match status" value="1"/>
</dbReference>
<name>A0A0N0VML1_9HYPH</name>
<dbReference type="PRINTS" id="PR00410">
    <property type="entry name" value="PHEHYDRXLASE"/>
</dbReference>
<dbReference type="InterPro" id="IPR013112">
    <property type="entry name" value="FAD-bd_8"/>
</dbReference>
<keyword evidence="3" id="KW-1185">Reference proteome</keyword>
<dbReference type="SUPFAM" id="SSF63380">
    <property type="entry name" value="Riboflavin synthase domain-like"/>
    <property type="match status" value="1"/>
</dbReference>
<dbReference type="Pfam" id="PF00175">
    <property type="entry name" value="NAD_binding_1"/>
    <property type="match status" value="1"/>
</dbReference>
<comment type="caution">
    <text evidence="2">The sequence shown here is derived from an EMBL/GenBank/DDBJ whole genome shotgun (WGS) entry which is preliminary data.</text>
</comment>
<dbReference type="PATRIC" id="fig|1514904.3.peg.1667"/>
<evidence type="ECO:0000313" key="2">
    <source>
        <dbReference type="EMBL" id="KPB02604.1"/>
    </source>
</evidence>
<dbReference type="PANTHER" id="PTHR47354">
    <property type="entry name" value="NADH OXIDOREDUCTASE HCR"/>
    <property type="match status" value="1"/>
</dbReference>
<dbReference type="RefSeq" id="WP_053997714.1">
    <property type="nucleotide sequence ID" value="NZ_JXMU01000002.1"/>
</dbReference>
<dbReference type="GO" id="GO:0016491">
    <property type="term" value="F:oxidoreductase activity"/>
    <property type="evidence" value="ECO:0007669"/>
    <property type="project" value="InterPro"/>
</dbReference>
<protein>
    <submittedName>
        <fullName evidence="2">Flavodoxin reductase</fullName>
    </submittedName>
</protein>
<dbReference type="InterPro" id="IPR017927">
    <property type="entry name" value="FAD-bd_FR_type"/>
</dbReference>
<dbReference type="PROSITE" id="PS51384">
    <property type="entry name" value="FAD_FR"/>
    <property type="match status" value="1"/>
</dbReference>
<reference evidence="2 3" key="1">
    <citation type="submission" date="2015-01" db="EMBL/GenBank/DDBJ databases">
        <title>Ahrensia donghaiensis sp. nov., a novel dimethylsulphoniopropionate-cleavage bacterium isolated from seawater and emended descriptions of the genus Ahrensia and Ahrensia kielensis.</title>
        <authorList>
            <person name="Liu J."/>
        </authorList>
    </citation>
    <scope>NUCLEOTIDE SEQUENCE [LARGE SCALE GENOMIC DNA]</scope>
    <source>
        <strain evidence="2 3">LZD062</strain>
    </source>
</reference>
<dbReference type="STRING" id="1514904.SU32_02325"/>
<dbReference type="InterPro" id="IPR001433">
    <property type="entry name" value="OxRdtase_FAD/NAD-bd"/>
</dbReference>
<dbReference type="AlphaFoldDB" id="A0A0N0VML1"/>
<accession>A0A0N0VML1</accession>
<dbReference type="Proteomes" id="UP000038011">
    <property type="component" value="Unassembled WGS sequence"/>
</dbReference>
<organism evidence="2 3">
    <name type="scientific">Ahrensia marina</name>
    <dbReference type="NCBI Taxonomy" id="1514904"/>
    <lineage>
        <taxon>Bacteria</taxon>
        <taxon>Pseudomonadati</taxon>
        <taxon>Pseudomonadota</taxon>
        <taxon>Alphaproteobacteria</taxon>
        <taxon>Hyphomicrobiales</taxon>
        <taxon>Ahrensiaceae</taxon>
        <taxon>Ahrensia</taxon>
    </lineage>
</organism>
<dbReference type="Gene3D" id="2.40.30.10">
    <property type="entry name" value="Translation factors"/>
    <property type="match status" value="1"/>
</dbReference>
<sequence length="221" mass="24511">MSHKINILSIEPLTGDVMRYRTSKPEGYDFKPGQATEVAIDKDGWRDEKRPFTFTSLPGEDTLEFTIKSYRDHEGVTNELQSLVTGDALIIEDPWGTIQFKGNGTFVAGGAGVTPFLAIFKDLEKRGELHGNKLIFGNKTREDIIAQDLLSTMPELKVLHVLSEEDTKGYAHGFIDKDVLSANVIDISDNIYVCGPPPMMDSVMDNLKELGADPDALTFEE</sequence>
<gene>
    <name evidence="2" type="ORF">SU32_02325</name>
</gene>
<dbReference type="PANTHER" id="PTHR47354:SF5">
    <property type="entry name" value="PROTEIN RFBI"/>
    <property type="match status" value="1"/>
</dbReference>
<dbReference type="InterPro" id="IPR050415">
    <property type="entry name" value="MRET"/>
</dbReference>
<dbReference type="SUPFAM" id="SSF52343">
    <property type="entry name" value="Ferredoxin reductase-like, C-terminal NADP-linked domain"/>
    <property type="match status" value="1"/>
</dbReference>
<feature type="domain" description="FAD-binding FR-type" evidence="1">
    <location>
        <begin position="1"/>
        <end position="101"/>
    </location>
</feature>